<name>A0AC34Q1F8_9BILA</name>
<organism evidence="1 2">
    <name type="scientific">Panagrolaimus sp. JU765</name>
    <dbReference type="NCBI Taxonomy" id="591449"/>
    <lineage>
        <taxon>Eukaryota</taxon>
        <taxon>Metazoa</taxon>
        <taxon>Ecdysozoa</taxon>
        <taxon>Nematoda</taxon>
        <taxon>Chromadorea</taxon>
        <taxon>Rhabditida</taxon>
        <taxon>Tylenchina</taxon>
        <taxon>Panagrolaimomorpha</taxon>
        <taxon>Panagrolaimoidea</taxon>
        <taxon>Panagrolaimidae</taxon>
        <taxon>Panagrolaimus</taxon>
    </lineage>
</organism>
<reference evidence="2" key="1">
    <citation type="submission" date="2022-11" db="UniProtKB">
        <authorList>
            <consortium name="WormBaseParasite"/>
        </authorList>
    </citation>
    <scope>IDENTIFICATION</scope>
</reference>
<proteinExistence type="predicted"/>
<sequence>MELLPVQINPDLTTRGPYVPFQKNYSIFRETLEFRENLQKQETNASICLGIVSAFGTLVIILVIVVTSLVFLRIYKRRQKQEILVKNVVSMRKNDDKESNKEINNNAKTTETTTDVPIVAGV</sequence>
<protein>
    <submittedName>
        <fullName evidence="2">Uncharacterized protein</fullName>
    </submittedName>
</protein>
<accession>A0AC34Q1F8</accession>
<evidence type="ECO:0000313" key="2">
    <source>
        <dbReference type="WBParaSite" id="JU765_v2.g12022.t1"/>
    </source>
</evidence>
<evidence type="ECO:0000313" key="1">
    <source>
        <dbReference type="Proteomes" id="UP000887576"/>
    </source>
</evidence>
<dbReference type="WBParaSite" id="JU765_v2.g12022.t1">
    <property type="protein sequence ID" value="JU765_v2.g12022.t1"/>
    <property type="gene ID" value="JU765_v2.g12022"/>
</dbReference>
<dbReference type="Proteomes" id="UP000887576">
    <property type="component" value="Unplaced"/>
</dbReference>